<feature type="signal peptide" evidence="1">
    <location>
        <begin position="1"/>
        <end position="27"/>
    </location>
</feature>
<protein>
    <submittedName>
        <fullName evidence="2">Uncharacterized protein</fullName>
    </submittedName>
</protein>
<comment type="caution">
    <text evidence="2">The sequence shown here is derived from an EMBL/GenBank/DDBJ whole genome shotgun (WGS) entry which is preliminary data.</text>
</comment>
<keyword evidence="3" id="KW-1185">Reference proteome</keyword>
<name>A0A068RQG4_9FUNG</name>
<dbReference type="Proteomes" id="UP000027586">
    <property type="component" value="Unassembled WGS sequence"/>
</dbReference>
<feature type="chain" id="PRO_5001655079" evidence="1">
    <location>
        <begin position="28"/>
        <end position="210"/>
    </location>
</feature>
<evidence type="ECO:0000313" key="2">
    <source>
        <dbReference type="EMBL" id="CDH52249.1"/>
    </source>
</evidence>
<proteinExistence type="predicted"/>
<keyword evidence="1" id="KW-0732">Signal</keyword>
<dbReference type="EMBL" id="CBTN010000012">
    <property type="protein sequence ID" value="CDH52249.1"/>
    <property type="molecule type" value="Genomic_DNA"/>
</dbReference>
<accession>A0A068RQG4</accession>
<sequence>MHTIINQWPLLTALIIVDEWLLDVVFLDVPFAAEDKIHTDTVVTKLAQDFNSIPADDAIPSQVKTYPQHCSEFVQSNIKFKNELSSCLNMRKANIAEIALVASSSVDTAARVTNAAFKIRSDRYAGSNDASSSRSLLAHKVSEGSQAFECAMSPITQQTDNTHTLFDNNEASSHNDTYHPTRRFIYTFENIEPCPASITNPWIVGGIRSD</sequence>
<organism evidence="2 3">
    <name type="scientific">Lichtheimia corymbifera JMRC:FSU:9682</name>
    <dbReference type="NCBI Taxonomy" id="1263082"/>
    <lineage>
        <taxon>Eukaryota</taxon>
        <taxon>Fungi</taxon>
        <taxon>Fungi incertae sedis</taxon>
        <taxon>Mucoromycota</taxon>
        <taxon>Mucoromycotina</taxon>
        <taxon>Mucoromycetes</taxon>
        <taxon>Mucorales</taxon>
        <taxon>Lichtheimiaceae</taxon>
        <taxon>Lichtheimia</taxon>
    </lineage>
</organism>
<dbReference type="OrthoDB" id="10528398at2759"/>
<dbReference type="AlphaFoldDB" id="A0A068RQG4"/>
<evidence type="ECO:0000256" key="1">
    <source>
        <dbReference type="SAM" id="SignalP"/>
    </source>
</evidence>
<evidence type="ECO:0000313" key="3">
    <source>
        <dbReference type="Proteomes" id="UP000027586"/>
    </source>
</evidence>
<dbReference type="VEuPathDB" id="FungiDB:LCOR_03748.1"/>
<reference evidence="2" key="1">
    <citation type="submission" date="2013-08" db="EMBL/GenBank/DDBJ databases">
        <title>Gene expansion shapes genome architecture in the human pathogen Lichtheimia corymbifera: an evolutionary genomics analysis in the ancient terrestrial Mucorales (Mucoromycotina).</title>
        <authorList>
            <person name="Schwartze V.U."/>
            <person name="Winter S."/>
            <person name="Shelest E."/>
            <person name="Marcet-Houben M."/>
            <person name="Horn F."/>
            <person name="Wehner S."/>
            <person name="Hoffmann K."/>
            <person name="Riege K."/>
            <person name="Sammeth M."/>
            <person name="Nowrousian M."/>
            <person name="Valiante V."/>
            <person name="Linde J."/>
            <person name="Jacobsen I.D."/>
            <person name="Marz M."/>
            <person name="Brakhage A.A."/>
            <person name="Gabaldon T."/>
            <person name="Bocker S."/>
            <person name="Voigt K."/>
        </authorList>
    </citation>
    <scope>NUCLEOTIDE SEQUENCE [LARGE SCALE GENOMIC DNA]</scope>
    <source>
        <strain evidence="2">FSU 9682</strain>
    </source>
</reference>
<gene>
    <name evidence="2" type="ORF">LCOR_03748.1</name>
</gene>